<evidence type="ECO:0000313" key="1">
    <source>
        <dbReference type="EMBL" id="CCG42233.1"/>
    </source>
</evidence>
<gene>
    <name evidence="1" type="ORF">PHAMO_340106</name>
</gene>
<proteinExistence type="predicted"/>
<dbReference type="EMBL" id="CAHP01000028">
    <property type="protein sequence ID" value="CCG42233.1"/>
    <property type="molecule type" value="Genomic_DNA"/>
</dbReference>
<dbReference type="Proteomes" id="UP000004169">
    <property type="component" value="Unassembled WGS sequence"/>
</dbReference>
<comment type="caution">
    <text evidence="1">The sequence shown here is derived from an EMBL/GenBank/DDBJ whole genome shotgun (WGS) entry which is preliminary data.</text>
</comment>
<name>H8FV45_MAGML</name>
<sequence>MTVAPPPQVWPHCSPLSSLPFSLVGLIPDLLDFLETFVIIQRNVRSGSTEDRVNLA</sequence>
<reference evidence="1 2" key="1">
    <citation type="journal article" date="2012" name="J. Bacteriol.">
        <title>Draft Genome Sequence of the Purple Photosynthetic Bacterium Phaeospirillum molischianum DSM120, a Particularly Versatile Bacterium.</title>
        <authorList>
            <person name="Duquesne K."/>
            <person name="Prima V."/>
            <person name="Ji B."/>
            <person name="Rouy Z."/>
            <person name="Medigue C."/>
            <person name="Talla E."/>
            <person name="Sturgis J.N."/>
        </authorList>
    </citation>
    <scope>NUCLEOTIDE SEQUENCE [LARGE SCALE GENOMIC DNA]</scope>
    <source>
        <strain evidence="2">DSM120</strain>
    </source>
</reference>
<accession>H8FV45</accession>
<dbReference type="AlphaFoldDB" id="H8FV45"/>
<protein>
    <submittedName>
        <fullName evidence="1">Uncharacterized protein</fullName>
    </submittedName>
</protein>
<organism evidence="1 2">
    <name type="scientific">Magnetospirillum molischianum DSM 120</name>
    <dbReference type="NCBI Taxonomy" id="1150626"/>
    <lineage>
        <taxon>Bacteria</taxon>
        <taxon>Pseudomonadati</taxon>
        <taxon>Pseudomonadota</taxon>
        <taxon>Alphaproteobacteria</taxon>
        <taxon>Rhodospirillales</taxon>
        <taxon>Rhodospirillaceae</taxon>
        <taxon>Magnetospirillum</taxon>
    </lineage>
</organism>
<keyword evidence="2" id="KW-1185">Reference proteome</keyword>
<evidence type="ECO:0000313" key="2">
    <source>
        <dbReference type="Proteomes" id="UP000004169"/>
    </source>
</evidence>